<dbReference type="Gene3D" id="3.40.50.2300">
    <property type="match status" value="1"/>
</dbReference>
<dbReference type="InterPro" id="IPR050469">
    <property type="entry name" value="Diguanylate_Cyclase"/>
</dbReference>
<dbReference type="CDD" id="cd01949">
    <property type="entry name" value="GGDEF"/>
    <property type="match status" value="1"/>
</dbReference>
<dbReference type="HOGENOM" id="CLU_000445_11_28_3"/>
<evidence type="ECO:0000259" key="2">
    <source>
        <dbReference type="PROSITE" id="PS50110"/>
    </source>
</evidence>
<dbReference type="Proteomes" id="UP000008204">
    <property type="component" value="Chromosome"/>
</dbReference>
<organism evidence="4 5">
    <name type="scientific">Rippkaea orientalis (strain PCC 8801 / RF-1)</name>
    <name type="common">Cyanothece sp. (strain PCC 8801)</name>
    <dbReference type="NCBI Taxonomy" id="41431"/>
    <lineage>
        <taxon>Bacteria</taxon>
        <taxon>Bacillati</taxon>
        <taxon>Cyanobacteriota</taxon>
        <taxon>Cyanophyceae</taxon>
        <taxon>Oscillatoriophycideae</taxon>
        <taxon>Chroococcales</taxon>
        <taxon>Aphanothecaceae</taxon>
        <taxon>Rippkaea</taxon>
        <taxon>Rippkaea orientalis</taxon>
    </lineage>
</organism>
<dbReference type="SUPFAM" id="SSF55073">
    <property type="entry name" value="Nucleotide cyclase"/>
    <property type="match status" value="1"/>
</dbReference>
<dbReference type="eggNOG" id="COG3706">
    <property type="taxonomic scope" value="Bacteria"/>
</dbReference>
<dbReference type="RefSeq" id="WP_012594483.1">
    <property type="nucleotide sequence ID" value="NC_011726.1"/>
</dbReference>
<dbReference type="GO" id="GO:0005886">
    <property type="term" value="C:plasma membrane"/>
    <property type="evidence" value="ECO:0007669"/>
    <property type="project" value="TreeGrafter"/>
</dbReference>
<dbReference type="PROSITE" id="PS50110">
    <property type="entry name" value="RESPONSE_REGULATORY"/>
    <property type="match status" value="1"/>
</dbReference>
<dbReference type="GO" id="GO:1902201">
    <property type="term" value="P:negative regulation of bacterial-type flagellum-dependent cell motility"/>
    <property type="evidence" value="ECO:0007669"/>
    <property type="project" value="TreeGrafter"/>
</dbReference>
<dbReference type="Gene3D" id="3.30.70.270">
    <property type="match status" value="1"/>
</dbReference>
<protein>
    <submittedName>
        <fullName evidence="4">Response regulator receiver modulated diguanylate cyclase</fullName>
    </submittedName>
</protein>
<name>B7K273_RIPO1</name>
<dbReference type="NCBIfam" id="TIGR00254">
    <property type="entry name" value="GGDEF"/>
    <property type="match status" value="1"/>
</dbReference>
<feature type="domain" description="Response regulatory" evidence="2">
    <location>
        <begin position="10"/>
        <end position="126"/>
    </location>
</feature>
<sequence>MKPFKPEEFLILVVDDISKNVQLLIEILDTVGYATTFAIGGKQALERVKSVKPDLILLDLMMPEINGLEVCKILKSDEATANIPILFLTASNDKEHLIKAFEQGAVDYVTKPFKVPELLARVKTHVELKQVQKQLQEACQTMKKLADTDELTGIANRRCLLEFAQREFQRSLRYGTPFCLLMIDVDHFKNINDKYGHPNGDKAIQWVVEIIKLGLREVDFFGRFGGEEFIVVLPQTALGGALEVAERIREAIASQPLTLEQDTVTLTASIGVATYTGEDKTVVGMIQRADKSLYQAKAKGRNQVIAIP</sequence>
<proteinExistence type="predicted"/>
<dbReference type="SMART" id="SM00448">
    <property type="entry name" value="REC"/>
    <property type="match status" value="1"/>
</dbReference>
<dbReference type="CDD" id="cd19920">
    <property type="entry name" value="REC_PA4781-like"/>
    <property type="match status" value="1"/>
</dbReference>
<accession>B7K273</accession>
<dbReference type="PANTHER" id="PTHR45138:SF9">
    <property type="entry name" value="DIGUANYLATE CYCLASE DGCM-RELATED"/>
    <property type="match status" value="1"/>
</dbReference>
<dbReference type="Pfam" id="PF00990">
    <property type="entry name" value="GGDEF"/>
    <property type="match status" value="1"/>
</dbReference>
<feature type="domain" description="GGDEF" evidence="3">
    <location>
        <begin position="176"/>
        <end position="308"/>
    </location>
</feature>
<dbReference type="OrthoDB" id="9115at2"/>
<dbReference type="FunFam" id="3.30.70.270:FF:000001">
    <property type="entry name" value="Diguanylate cyclase domain protein"/>
    <property type="match status" value="1"/>
</dbReference>
<evidence type="ECO:0000313" key="4">
    <source>
        <dbReference type="EMBL" id="ACK65209.1"/>
    </source>
</evidence>
<feature type="modified residue" description="4-aspartylphosphate" evidence="1">
    <location>
        <position position="59"/>
    </location>
</feature>
<dbReference type="InterPro" id="IPR001789">
    <property type="entry name" value="Sig_transdc_resp-reg_receiver"/>
</dbReference>
<dbReference type="GO" id="GO:0000160">
    <property type="term" value="P:phosphorelay signal transduction system"/>
    <property type="evidence" value="ECO:0007669"/>
    <property type="project" value="InterPro"/>
</dbReference>
<dbReference type="PANTHER" id="PTHR45138">
    <property type="entry name" value="REGULATORY COMPONENTS OF SENSORY TRANSDUCTION SYSTEM"/>
    <property type="match status" value="1"/>
</dbReference>
<dbReference type="InterPro" id="IPR000160">
    <property type="entry name" value="GGDEF_dom"/>
</dbReference>
<evidence type="ECO:0000313" key="5">
    <source>
        <dbReference type="Proteomes" id="UP000008204"/>
    </source>
</evidence>
<dbReference type="GO" id="GO:0052621">
    <property type="term" value="F:diguanylate cyclase activity"/>
    <property type="evidence" value="ECO:0007669"/>
    <property type="project" value="TreeGrafter"/>
</dbReference>
<keyword evidence="5" id="KW-1185">Reference proteome</keyword>
<dbReference type="Pfam" id="PF00072">
    <property type="entry name" value="Response_reg"/>
    <property type="match status" value="1"/>
</dbReference>
<dbReference type="PROSITE" id="PS50887">
    <property type="entry name" value="GGDEF"/>
    <property type="match status" value="1"/>
</dbReference>
<gene>
    <name evidence="4" type="ordered locus">PCC8801_1139</name>
</gene>
<reference evidence="5" key="1">
    <citation type="journal article" date="2011" name="MBio">
        <title>Novel metabolic attributes of the genus Cyanothece, comprising a group of unicellular nitrogen-fixing Cyanobacteria.</title>
        <authorList>
            <person name="Bandyopadhyay A."/>
            <person name="Elvitigala T."/>
            <person name="Welsh E."/>
            <person name="Stockel J."/>
            <person name="Liberton M."/>
            <person name="Min H."/>
            <person name="Sherman L.A."/>
            <person name="Pakrasi H.B."/>
        </authorList>
    </citation>
    <scope>NUCLEOTIDE SEQUENCE [LARGE SCALE GENOMIC DNA]</scope>
    <source>
        <strain evidence="5">PCC 8801</strain>
    </source>
</reference>
<evidence type="ECO:0000259" key="3">
    <source>
        <dbReference type="PROSITE" id="PS50887"/>
    </source>
</evidence>
<dbReference type="InterPro" id="IPR011006">
    <property type="entry name" value="CheY-like_superfamily"/>
</dbReference>
<dbReference type="SUPFAM" id="SSF52172">
    <property type="entry name" value="CheY-like"/>
    <property type="match status" value="1"/>
</dbReference>
<dbReference type="InterPro" id="IPR029787">
    <property type="entry name" value="Nucleotide_cyclase"/>
</dbReference>
<evidence type="ECO:0000256" key="1">
    <source>
        <dbReference type="PROSITE-ProRule" id="PRU00169"/>
    </source>
</evidence>
<dbReference type="InterPro" id="IPR043128">
    <property type="entry name" value="Rev_trsase/Diguanyl_cyclase"/>
</dbReference>
<dbReference type="STRING" id="41431.PCC8801_1139"/>
<keyword evidence="1" id="KW-0597">Phosphoprotein</keyword>
<dbReference type="AlphaFoldDB" id="B7K273"/>
<dbReference type="SMART" id="SM00267">
    <property type="entry name" value="GGDEF"/>
    <property type="match status" value="1"/>
</dbReference>
<dbReference type="EMBL" id="CP001287">
    <property type="protein sequence ID" value="ACK65209.1"/>
    <property type="molecule type" value="Genomic_DNA"/>
</dbReference>
<dbReference type="GO" id="GO:0043709">
    <property type="term" value="P:cell adhesion involved in single-species biofilm formation"/>
    <property type="evidence" value="ECO:0007669"/>
    <property type="project" value="TreeGrafter"/>
</dbReference>
<dbReference type="KEGG" id="cyp:PCC8801_1139"/>